<organism evidence="2 3">
    <name type="scientific">Streptantibioticus cattleyicolor (strain ATCC 35852 / DSM 46488 / JCM 4925 / NBRC 14057 / NRRL 8057)</name>
    <name type="common">Streptomyces cattleya</name>
    <dbReference type="NCBI Taxonomy" id="1003195"/>
    <lineage>
        <taxon>Bacteria</taxon>
        <taxon>Bacillati</taxon>
        <taxon>Actinomycetota</taxon>
        <taxon>Actinomycetes</taxon>
        <taxon>Kitasatosporales</taxon>
        <taxon>Streptomycetaceae</taxon>
        <taxon>Streptantibioticus</taxon>
    </lineage>
</organism>
<dbReference type="EMBL" id="CP003219">
    <property type="protein sequence ID" value="AEW94062.1"/>
    <property type="molecule type" value="Genomic_DNA"/>
</dbReference>
<evidence type="ECO:0000313" key="3">
    <source>
        <dbReference type="Proteomes" id="UP000007842"/>
    </source>
</evidence>
<dbReference type="eggNOG" id="ENOG50330TY">
    <property type="taxonomic scope" value="Bacteria"/>
</dbReference>
<feature type="domain" description="DUF6884" evidence="1">
    <location>
        <begin position="368"/>
        <end position="494"/>
    </location>
</feature>
<accession>G8WP29</accession>
<dbReference type="InterPro" id="IPR049251">
    <property type="entry name" value="DUF6884"/>
</dbReference>
<evidence type="ECO:0000313" key="2">
    <source>
        <dbReference type="EMBL" id="AEW94062.1"/>
    </source>
</evidence>
<protein>
    <recommendedName>
        <fullName evidence="1">DUF6884 domain-containing protein</fullName>
    </recommendedName>
</protein>
<accession>F8JQ00</accession>
<evidence type="ECO:0000259" key="1">
    <source>
        <dbReference type="Pfam" id="PF21818"/>
    </source>
</evidence>
<gene>
    <name evidence="2" type="ordered locus">SCATT_16910</name>
</gene>
<reference evidence="3" key="1">
    <citation type="submission" date="2011-12" db="EMBL/GenBank/DDBJ databases">
        <title>Complete genome sequence of Streptomyces cattleya strain DSM 46488.</title>
        <authorList>
            <person name="Ou H.-Y."/>
            <person name="Li P."/>
            <person name="Zhao C."/>
            <person name="O'Hagan D."/>
            <person name="Deng Z."/>
        </authorList>
    </citation>
    <scope>NUCLEOTIDE SEQUENCE [LARGE SCALE GENOMIC DNA]</scope>
    <source>
        <strain evidence="3">ATCC 35852 / DSM 46488 / JCM 4925 / NBRC 14057 / NRRL 8057</strain>
    </source>
</reference>
<dbReference type="PATRIC" id="fig|1003195.11.peg.3253"/>
<name>F8JQ00_STREN</name>
<proteinExistence type="predicted"/>
<dbReference type="HOGENOM" id="CLU_411551_0_0_11"/>
<dbReference type="AlphaFoldDB" id="F8JQ00"/>
<dbReference type="Proteomes" id="UP000007842">
    <property type="component" value="Chromosome"/>
</dbReference>
<dbReference type="OrthoDB" id="4729827at2"/>
<dbReference type="KEGG" id="sct:SCAT_1693"/>
<dbReference type="Pfam" id="PF21818">
    <property type="entry name" value="DUF6884"/>
    <property type="match status" value="1"/>
</dbReference>
<dbReference type="KEGG" id="scy:SCATT_16910"/>
<dbReference type="STRING" id="1003195.SCATT_16910"/>
<keyword evidence="3" id="KW-1185">Reference proteome</keyword>
<sequence>MREHVVHPLYYHRGDGHGPERLCDELTCRLCQHDCDCAACRELVDAPGLRVLVDSHDELPEGSIMTEVRESAATRAVMAELAREVGMWSSAGESFDMSDLPTYRDQAMRWLKQHSELSTRVIEGADYAVALTHYRMWTGWSPAADLEKREKKEMISVDMPAQLRKHAARLNGATKGERELTEACSRAVEAMREAGRSPNEGGTVQLTNAALGAALTVARGWLNSKNGNEMRAAKSLLSRHEMDYVPDDPREIRHEVKLPKSLSELMRRSFSHGQLRGRDDLLAELTAMSWTEAGAKGRVTVDGLRWLLDRARHFEGHDHPAVKRAATTFVQRYTPDHERTSKLVDAYLAAGDEHQDQEQQSPTEPERVVLVACGGAKAALDRAAAGDMYVGSYHRACRRAAEALTKDGGTVLILSARYGLLPLDQEIETYDVRAGEPGAMQPDALRDQAASMGLTDARVTVLGGSAYVELARSVWPQAEAPLNGGIGDQLQQLASIYGGDPEPLDETPETMPTAAPMKWYTGPLREVGGLPTRYQPRLHRMWFGGKAGRKGKAPGPWRRVEVTYTGDSVYELADLETGEVLLNAKLSTRIHWAALPGNWEVAQEVEAELVADEDQDDEPELPTKAGKSSRPLRQVPENFLYIAEEADTEAARAWWRRRCEQYARGEV</sequence>